<protein>
    <submittedName>
        <fullName evidence="1">Ferritin-like domain-containing protein</fullName>
    </submittedName>
</protein>
<keyword evidence="2" id="KW-1185">Reference proteome</keyword>
<proteinExistence type="predicted"/>
<evidence type="ECO:0000313" key="2">
    <source>
        <dbReference type="Proteomes" id="UP001165524"/>
    </source>
</evidence>
<dbReference type="Gene3D" id="1.20.1260.10">
    <property type="match status" value="1"/>
</dbReference>
<dbReference type="RefSeq" id="WP_246952994.1">
    <property type="nucleotide sequence ID" value="NZ_JALKII010000008.1"/>
</dbReference>
<accession>A0ABT0E9H3</accession>
<dbReference type="InterPro" id="IPR012347">
    <property type="entry name" value="Ferritin-like"/>
</dbReference>
<dbReference type="InterPro" id="IPR009078">
    <property type="entry name" value="Ferritin-like_SF"/>
</dbReference>
<dbReference type="SUPFAM" id="SSF47240">
    <property type="entry name" value="Ferritin-like"/>
    <property type="match status" value="1"/>
</dbReference>
<dbReference type="Proteomes" id="UP001165524">
    <property type="component" value="Unassembled WGS sequence"/>
</dbReference>
<dbReference type="Pfam" id="PF05974">
    <property type="entry name" value="DUF892"/>
    <property type="match status" value="1"/>
</dbReference>
<dbReference type="EMBL" id="JALKII010000008">
    <property type="protein sequence ID" value="MCK0538410.1"/>
    <property type="molecule type" value="Genomic_DNA"/>
</dbReference>
<gene>
    <name evidence="1" type="ORF">MU846_11880</name>
</gene>
<evidence type="ECO:0000313" key="1">
    <source>
        <dbReference type="EMBL" id="MCK0538410.1"/>
    </source>
</evidence>
<dbReference type="InterPro" id="IPR010287">
    <property type="entry name" value="DUF892_YciF-like"/>
</dbReference>
<reference evidence="1" key="1">
    <citation type="submission" date="2022-04" db="EMBL/GenBank/DDBJ databases">
        <title>Alcanivorax sp. CY1518 draft genome sequence.</title>
        <authorList>
            <person name="Zhao G."/>
            <person name="An M."/>
        </authorList>
    </citation>
    <scope>NUCLEOTIDE SEQUENCE</scope>
    <source>
        <strain evidence="1">CY1518</strain>
    </source>
</reference>
<sequence length="169" mass="19260">MTETAKHLDQWLRDAHAMEVQAEHMLTAQAKRLDDYPELKARVEQHLTETQAQRNQLEGCMKRRGVDASVVKDTAGRFSAMMQAMGNMLSGDEVVKGLLASYTFEHMEIASYRILVAAAEEEQDLETANICERICEEEEAMASWLETHMARFTQEFLARDEAAHRAAKR</sequence>
<dbReference type="CDD" id="cd00657">
    <property type="entry name" value="Ferritin_like"/>
    <property type="match status" value="1"/>
</dbReference>
<organism evidence="1 2">
    <name type="scientific">Alcanivorax quisquiliarum</name>
    <dbReference type="NCBI Taxonomy" id="2933565"/>
    <lineage>
        <taxon>Bacteria</taxon>
        <taxon>Pseudomonadati</taxon>
        <taxon>Pseudomonadota</taxon>
        <taxon>Gammaproteobacteria</taxon>
        <taxon>Oceanospirillales</taxon>
        <taxon>Alcanivoracaceae</taxon>
        <taxon>Alcanivorax</taxon>
    </lineage>
</organism>
<name>A0ABT0E9H3_9GAMM</name>
<comment type="caution">
    <text evidence="1">The sequence shown here is derived from an EMBL/GenBank/DDBJ whole genome shotgun (WGS) entry which is preliminary data.</text>
</comment>